<dbReference type="Proteomes" id="UP000035656">
    <property type="component" value="Chromosome"/>
</dbReference>
<gene>
    <name evidence="1" type="ORF">UX70_C0001G0700</name>
</gene>
<name>A0A0G4ARQ2_9BACT</name>
<evidence type="ECO:0000313" key="1">
    <source>
        <dbReference type="EMBL" id="AKM78411.1"/>
    </source>
</evidence>
<reference evidence="1 2" key="1">
    <citation type="journal article" date="2015" name="Nature">
        <title>rRNA introns, odd ribosomes, and small enigmatic genomes across a large radiation of phyla.</title>
        <authorList>
            <person name="Brown C.T."/>
            <person name="Hug L.A."/>
            <person name="Thomas B.C."/>
            <person name="Sharon I."/>
            <person name="Castelle C.J."/>
            <person name="Singh A."/>
            <person name="Wilkins M.J."/>
            <person name="Williams K.H."/>
            <person name="Banfield J.F."/>
        </authorList>
    </citation>
    <scope>NUCLEOTIDE SEQUENCE [LARGE SCALE GENOMIC DNA]</scope>
</reference>
<protein>
    <submittedName>
        <fullName evidence="1">Uncharacterized protein</fullName>
    </submittedName>
</protein>
<dbReference type="KEGG" id="pwo:UX70_C0001G0700"/>
<dbReference type="STRING" id="1619007.UX70_C0001G0700"/>
<evidence type="ECO:0000313" key="2">
    <source>
        <dbReference type="Proteomes" id="UP000035656"/>
    </source>
</evidence>
<accession>A0A0G4ARQ2</accession>
<dbReference type="EMBL" id="CP011209">
    <property type="protein sequence ID" value="AKM78411.1"/>
    <property type="molecule type" value="Genomic_DNA"/>
</dbReference>
<proteinExistence type="predicted"/>
<organism evidence="1 2">
    <name type="scientific">Candidatus Wolfebacteria bacterium GW2011_GWB1_47_1</name>
    <dbReference type="NCBI Taxonomy" id="1619007"/>
    <lineage>
        <taxon>Bacteria</taxon>
        <taxon>Candidatus Wolfeibacteriota</taxon>
    </lineage>
</organism>
<dbReference type="AlphaFoldDB" id="A0A0G4ARQ2"/>
<sequence length="207" mass="23636">MGCGRQHAAVRLLESRYGFRGIDLLFRTLVELFHQIPFCASFGVSCSGHLDETDEADKNHPSSFYPEPWGHLNISIASPEAHIQELLGLLQTTVEKHADTSFKKIAHVFGPPDGSEIEIWEMRIGDNNTLKPLGEEYFGGSLDKKENERIYLASKQRYVEIISFWKSLENTVEAFCERHGFTNPNIDERSKEIFSRWTTAKTQDQES</sequence>